<dbReference type="RefSeq" id="WP_035113687.1">
    <property type="nucleotide sequence ID" value="NZ_CP047046.1"/>
</dbReference>
<evidence type="ECO:0000313" key="2">
    <source>
        <dbReference type="EMBL" id="KGM18922.1"/>
    </source>
</evidence>
<accession>A0A0A2DMD4</accession>
<dbReference type="Proteomes" id="UP000030145">
    <property type="component" value="Unassembled WGS sequence"/>
</dbReference>
<evidence type="ECO:0000313" key="3">
    <source>
        <dbReference type="Proteomes" id="UP000030145"/>
    </source>
</evidence>
<dbReference type="AlphaFoldDB" id="A0A0A2DMD4"/>
<keyword evidence="1" id="KW-1133">Transmembrane helix</keyword>
<feature type="transmembrane region" description="Helical" evidence="1">
    <location>
        <begin position="83"/>
        <end position="101"/>
    </location>
</feature>
<dbReference type="EMBL" id="JRVJ01000004">
    <property type="protein sequence ID" value="KGM18922.1"/>
    <property type="molecule type" value="Genomic_DNA"/>
</dbReference>
<protein>
    <submittedName>
        <fullName evidence="2">Membrane protein</fullName>
    </submittedName>
</protein>
<feature type="transmembrane region" description="Helical" evidence="1">
    <location>
        <begin position="107"/>
        <end position="125"/>
    </location>
</feature>
<feature type="transmembrane region" description="Helical" evidence="1">
    <location>
        <begin position="59"/>
        <end position="76"/>
    </location>
</feature>
<gene>
    <name evidence="2" type="ORF">MA47_04845</name>
</gene>
<proteinExistence type="predicted"/>
<feature type="transmembrane region" description="Helical" evidence="1">
    <location>
        <begin position="12"/>
        <end position="39"/>
    </location>
</feature>
<comment type="caution">
    <text evidence="2">The sequence shown here is derived from an EMBL/GenBank/DDBJ whole genome shotgun (WGS) entry which is preliminary data.</text>
</comment>
<evidence type="ECO:0000256" key="1">
    <source>
        <dbReference type="SAM" id="Phobius"/>
    </source>
</evidence>
<sequence>MKDVWMRLTAKLPATLAALSMLAIAIGGIGLVGAVALYAGYRPIEGDAGVEMNVPVTGVMVGLYFLMFIVFGGLIIKGKTFGHSGLVLTNVILALITVTVVKSGALWLAVPMGLLALVSLALCFHPDSMNWYKTKFQER</sequence>
<reference evidence="2 3" key="1">
    <citation type="submission" date="2014-10" db="EMBL/GenBank/DDBJ databases">
        <title>Whole Genome sequence of Corynebacterium auriscanis strain CIP 106629.</title>
        <authorList>
            <person name="Hassan S.S."/>
            <person name="Jamal S.B."/>
            <person name="Tiwari S."/>
            <person name="Oliveira L.D.C."/>
            <person name="Souza F."/>
            <person name="Mariano D.C."/>
            <person name="Almeida S."/>
            <person name="Dorella F."/>
            <person name="Pereira F."/>
            <person name="Carvalho A."/>
            <person name="Leal C.A."/>
            <person name="Soares S.D.C."/>
            <person name="Figueiredo H.C."/>
            <person name="Silva A."/>
            <person name="Azevedo V.A."/>
        </authorList>
    </citation>
    <scope>NUCLEOTIDE SEQUENCE [LARGE SCALE GENOMIC DNA]</scope>
    <source>
        <strain evidence="2 3">CIP 106629</strain>
    </source>
</reference>
<dbReference type="GeneID" id="300553559"/>
<organism evidence="2 3">
    <name type="scientific">Corynebacterium auriscanis</name>
    <dbReference type="NCBI Taxonomy" id="99807"/>
    <lineage>
        <taxon>Bacteria</taxon>
        <taxon>Bacillati</taxon>
        <taxon>Actinomycetota</taxon>
        <taxon>Actinomycetes</taxon>
        <taxon>Mycobacteriales</taxon>
        <taxon>Corynebacteriaceae</taxon>
        <taxon>Corynebacterium</taxon>
    </lineage>
</organism>
<keyword evidence="3" id="KW-1185">Reference proteome</keyword>
<name>A0A0A2DMD4_9CORY</name>
<keyword evidence="1" id="KW-0472">Membrane</keyword>
<keyword evidence="1" id="KW-0812">Transmembrane</keyword>